<reference evidence="1 2" key="1">
    <citation type="journal article" date="2013" name="Sci. Rep.">
        <title>Extraordinary expansion of a Sorangium cellulosum genome from an alkaline milieu.</title>
        <authorList>
            <person name="Han K."/>
            <person name="Li Z.F."/>
            <person name="Peng R."/>
            <person name="Zhu L.P."/>
            <person name="Zhou T."/>
            <person name="Wang L.G."/>
            <person name="Li S.G."/>
            <person name="Zhang X.B."/>
            <person name="Hu W."/>
            <person name="Wu Z.H."/>
            <person name="Qin N."/>
            <person name="Li Y.Z."/>
        </authorList>
    </citation>
    <scope>NUCLEOTIDE SEQUENCE [LARGE SCALE GENOMIC DNA]</scope>
    <source>
        <strain evidence="1 2">So0157-2</strain>
    </source>
</reference>
<dbReference type="EMBL" id="CP003969">
    <property type="protein sequence ID" value="AGP35183.1"/>
    <property type="molecule type" value="Genomic_DNA"/>
</dbReference>
<dbReference type="STRING" id="1254432.SCE1572_12050"/>
<dbReference type="eggNOG" id="COG3258">
    <property type="taxonomic scope" value="Bacteria"/>
</dbReference>
<dbReference type="OrthoDB" id="280897at2"/>
<evidence type="ECO:0000313" key="2">
    <source>
        <dbReference type="Proteomes" id="UP000014803"/>
    </source>
</evidence>
<dbReference type="PATRIC" id="fig|1254432.3.peg.2703"/>
<protein>
    <submittedName>
        <fullName evidence="1">Uncharacterized protein</fullName>
    </submittedName>
</protein>
<accession>S4XX40</accession>
<name>S4XX40_SORCE</name>
<dbReference type="KEGG" id="scu:SCE1572_12050"/>
<organism evidence="1 2">
    <name type="scientific">Sorangium cellulosum So0157-2</name>
    <dbReference type="NCBI Taxonomy" id="1254432"/>
    <lineage>
        <taxon>Bacteria</taxon>
        <taxon>Pseudomonadati</taxon>
        <taxon>Myxococcota</taxon>
        <taxon>Polyangia</taxon>
        <taxon>Polyangiales</taxon>
        <taxon>Polyangiaceae</taxon>
        <taxon>Sorangium</taxon>
    </lineage>
</organism>
<gene>
    <name evidence="1" type="ORF">SCE1572_12050</name>
</gene>
<dbReference type="RefSeq" id="WP_020734382.1">
    <property type="nucleotide sequence ID" value="NC_021658.1"/>
</dbReference>
<dbReference type="HOGENOM" id="CLU_029768_0_0_7"/>
<dbReference type="Proteomes" id="UP000014803">
    <property type="component" value="Chromosome"/>
</dbReference>
<sequence length="396" mass="44424">MDRLLWQTFIALNWPADTEAGRGVPRSPTDPSQFWTTYVPLVWETWKQQWETVDQEKLSAWNSYDVARPPCDEVQPREGEGPIRVDPENWPSLYKKYGGTVLNGINLVKQNHAGGDVPFALAGPLIDPHSNYVRYEVRFNQALYDCVRDGSSAGCSKTEGRISMPAARPGQAGAISVKAAWRELDEDDDKKDYHHRDVLVLDHENRSGKPIRVCKQKEMVLVGMHLVYKRDASVAGAPDAGAGQDERNHWIWSTFEHANNAPNCSESFAFSGSNGYSHEPAVLARAPLPPAEARKPVMLCHVKKIGPTTKRVNRAYAGVLCGGDDQPWCNYRLQSSHWLVGDAPMPSKWVANVILEPYSQDDTCMGCHNQQSSASDFVWSLEIARRPDVFPKDPWR</sequence>
<dbReference type="AlphaFoldDB" id="S4XX40"/>
<evidence type="ECO:0000313" key="1">
    <source>
        <dbReference type="EMBL" id="AGP35183.1"/>
    </source>
</evidence>
<proteinExistence type="predicted"/>